<dbReference type="PANTHER" id="PTHR13061:SF29">
    <property type="entry name" value="GAMMA CARBONIC ANHYDRASE-LIKE 1, MITOCHONDRIAL-RELATED"/>
    <property type="match status" value="1"/>
</dbReference>
<accession>A0A967EUF0</accession>
<dbReference type="CDD" id="cd04645">
    <property type="entry name" value="LbH_gamma_CA_like"/>
    <property type="match status" value="1"/>
</dbReference>
<dbReference type="Pfam" id="PF00132">
    <property type="entry name" value="Hexapep"/>
    <property type="match status" value="1"/>
</dbReference>
<keyword evidence="2" id="KW-1185">Reference proteome</keyword>
<dbReference type="InterPro" id="IPR047324">
    <property type="entry name" value="LbH_gamma_CA-like"/>
</dbReference>
<dbReference type="InterPro" id="IPR011004">
    <property type="entry name" value="Trimer_LpxA-like_sf"/>
</dbReference>
<proteinExistence type="predicted"/>
<evidence type="ECO:0000313" key="2">
    <source>
        <dbReference type="Proteomes" id="UP000761264"/>
    </source>
</evidence>
<sequence>MPGHILPYRGVTPRIHPDAFIAETATIIGDVEIGPNASVWYGCVLRGDANKIRVGAGTNLQDGTIVHVNHDRSGDYRETGGGMPTLIGDNVTVGHQVLIHACTIESNAFVGMAAVVMDGAVVEGQAMVAAGALVTPGKRVAKGELWAGRPAKLMRTLTAEELAELPYLAEHYQETAASYMAERTG</sequence>
<name>A0A967EUF0_9PROT</name>
<reference evidence="1" key="1">
    <citation type="submission" date="2020-03" db="EMBL/GenBank/DDBJ databases">
        <title>Genome of Pelagibius litoralis DSM 21314T.</title>
        <authorList>
            <person name="Wang G."/>
        </authorList>
    </citation>
    <scope>NUCLEOTIDE SEQUENCE</scope>
    <source>
        <strain evidence="1">DSM 21314</strain>
    </source>
</reference>
<dbReference type="RefSeq" id="WP_167220360.1">
    <property type="nucleotide sequence ID" value="NZ_JAAQPH010000001.1"/>
</dbReference>
<dbReference type="InterPro" id="IPR001451">
    <property type="entry name" value="Hexapep"/>
</dbReference>
<gene>
    <name evidence="1" type="ORF">HBA54_00525</name>
</gene>
<dbReference type="AlphaFoldDB" id="A0A967EUF0"/>
<dbReference type="InterPro" id="IPR050484">
    <property type="entry name" value="Transf_Hexapept/Carb_Anhydrase"/>
</dbReference>
<dbReference type="SUPFAM" id="SSF51161">
    <property type="entry name" value="Trimeric LpxA-like enzymes"/>
    <property type="match status" value="1"/>
</dbReference>
<comment type="caution">
    <text evidence="1">The sequence shown here is derived from an EMBL/GenBank/DDBJ whole genome shotgun (WGS) entry which is preliminary data.</text>
</comment>
<organism evidence="1 2">
    <name type="scientific">Pelagibius litoralis</name>
    <dbReference type="NCBI Taxonomy" id="374515"/>
    <lineage>
        <taxon>Bacteria</taxon>
        <taxon>Pseudomonadati</taxon>
        <taxon>Pseudomonadota</taxon>
        <taxon>Alphaproteobacteria</taxon>
        <taxon>Rhodospirillales</taxon>
        <taxon>Rhodovibrionaceae</taxon>
        <taxon>Pelagibius</taxon>
    </lineage>
</organism>
<dbReference type="Gene3D" id="2.160.10.10">
    <property type="entry name" value="Hexapeptide repeat proteins"/>
    <property type="match status" value="1"/>
</dbReference>
<protein>
    <submittedName>
        <fullName evidence="1">Gamma carbonic anhydrase family protein</fullName>
    </submittedName>
</protein>
<dbReference type="PANTHER" id="PTHR13061">
    <property type="entry name" value="DYNACTIN SUBUNIT P25"/>
    <property type="match status" value="1"/>
</dbReference>
<dbReference type="Proteomes" id="UP000761264">
    <property type="component" value="Unassembled WGS sequence"/>
</dbReference>
<dbReference type="EMBL" id="JAAQPH010000001">
    <property type="protein sequence ID" value="NIA67071.1"/>
    <property type="molecule type" value="Genomic_DNA"/>
</dbReference>
<evidence type="ECO:0000313" key="1">
    <source>
        <dbReference type="EMBL" id="NIA67071.1"/>
    </source>
</evidence>